<sequence>MRRQNKAIHPDKNKKKQTADNRLRPWAVAVWLAVWELASLYIGQEILLVSPVSVLRRLTVLAVQSDFWGSIAFSFFRIIGGFLLASLCGTLLASLSAAFRFVRDLLAPAMAAIKAVPVASFIILVLIWVPSRNLSVVISFLMVLPVIYTNVLGGILSTDRKLLEMAQVFRIPLFRRIRYIYLSQLLPYLRTGFSLSLGLCWKAGVAAEVIGIPKGSIGEKLYEAKVYLETPDLFSWTLVIVLISVIFEKLFLRFIDKTVALIEKM</sequence>
<feature type="transmembrane region" description="Helical" evidence="7">
    <location>
        <begin position="233"/>
        <end position="255"/>
    </location>
</feature>
<keyword evidence="11" id="KW-1185">Reference proteome</keyword>
<evidence type="ECO:0000256" key="6">
    <source>
        <dbReference type="ARBA" id="ARBA00023136"/>
    </source>
</evidence>
<evidence type="ECO:0000313" key="12">
    <source>
        <dbReference type="Proteomes" id="UP000261166"/>
    </source>
</evidence>
<comment type="similarity">
    <text evidence="7">Belongs to the binding-protein-dependent transport system permease family.</text>
</comment>
<proteinExistence type="inferred from homology"/>
<keyword evidence="3" id="KW-1003">Cell membrane</keyword>
<dbReference type="GO" id="GO:0005886">
    <property type="term" value="C:plasma membrane"/>
    <property type="evidence" value="ECO:0007669"/>
    <property type="project" value="UniProtKB-SubCell"/>
</dbReference>
<evidence type="ECO:0000256" key="7">
    <source>
        <dbReference type="RuleBase" id="RU363032"/>
    </source>
</evidence>
<dbReference type="RefSeq" id="WP_025488947.1">
    <property type="nucleotide sequence ID" value="NZ_CALBAU010000203.1"/>
</dbReference>
<dbReference type="Proteomes" id="UP000261166">
    <property type="component" value="Unassembled WGS sequence"/>
</dbReference>
<dbReference type="PANTHER" id="PTHR30151">
    <property type="entry name" value="ALKANE SULFONATE ABC TRANSPORTER-RELATED, MEMBRANE SUBUNIT"/>
    <property type="match status" value="1"/>
</dbReference>
<name>A0A3E3IQ11_9FIRM</name>
<comment type="caution">
    <text evidence="10">The sequence shown here is derived from an EMBL/GenBank/DDBJ whole genome shotgun (WGS) entry which is preliminary data.</text>
</comment>
<protein>
    <submittedName>
        <fullName evidence="10">ABC transporter permease subunit</fullName>
    </submittedName>
</protein>
<dbReference type="Gene3D" id="1.10.3720.10">
    <property type="entry name" value="MetI-like"/>
    <property type="match status" value="1"/>
</dbReference>
<keyword evidence="4 7" id="KW-0812">Transmembrane</keyword>
<gene>
    <name evidence="10" type="ORF">DWY69_18925</name>
    <name evidence="9" type="ORF">DXC51_05485</name>
</gene>
<keyword evidence="5 7" id="KW-1133">Transmembrane helix</keyword>
<feature type="transmembrane region" description="Helical" evidence="7">
    <location>
        <begin position="67"/>
        <end position="93"/>
    </location>
</feature>
<dbReference type="GeneID" id="97986347"/>
<dbReference type="PANTHER" id="PTHR30151:SF0">
    <property type="entry name" value="ABC TRANSPORTER PERMEASE PROTEIN MJ0413-RELATED"/>
    <property type="match status" value="1"/>
</dbReference>
<dbReference type="Pfam" id="PF00528">
    <property type="entry name" value="BPD_transp_1"/>
    <property type="match status" value="1"/>
</dbReference>
<dbReference type="InterPro" id="IPR000515">
    <property type="entry name" value="MetI-like"/>
</dbReference>
<reference evidence="10 12" key="1">
    <citation type="submission" date="2018-08" db="EMBL/GenBank/DDBJ databases">
        <title>A genome reference for cultivated species of the human gut microbiota.</title>
        <authorList>
            <person name="Zou Y."/>
            <person name="Xue W."/>
            <person name="Luo G."/>
        </authorList>
    </citation>
    <scope>NUCLEOTIDE SEQUENCE [LARGE SCALE GENOMIC DNA]</scope>
    <source>
        <strain evidence="10 12">AF26-4BH</strain>
        <strain evidence="9">TF05-5AC</strain>
    </source>
</reference>
<organism evidence="10 12">
    <name type="scientific">Eisenbergiella massiliensis</name>
    <dbReference type="NCBI Taxonomy" id="1720294"/>
    <lineage>
        <taxon>Bacteria</taxon>
        <taxon>Bacillati</taxon>
        <taxon>Bacillota</taxon>
        <taxon>Clostridia</taxon>
        <taxon>Lachnospirales</taxon>
        <taxon>Lachnospiraceae</taxon>
        <taxon>Eisenbergiella</taxon>
    </lineage>
</organism>
<comment type="subcellular location">
    <subcellularLocation>
        <location evidence="1 7">Cell membrane</location>
        <topology evidence="1 7">Multi-pass membrane protein</topology>
    </subcellularLocation>
</comment>
<evidence type="ECO:0000313" key="9">
    <source>
        <dbReference type="EMBL" id="RGE63415.1"/>
    </source>
</evidence>
<dbReference type="SUPFAM" id="SSF161098">
    <property type="entry name" value="MetI-like"/>
    <property type="match status" value="1"/>
</dbReference>
<evidence type="ECO:0000256" key="1">
    <source>
        <dbReference type="ARBA" id="ARBA00004651"/>
    </source>
</evidence>
<dbReference type="GO" id="GO:0055085">
    <property type="term" value="P:transmembrane transport"/>
    <property type="evidence" value="ECO:0007669"/>
    <property type="project" value="InterPro"/>
</dbReference>
<dbReference type="OrthoDB" id="308958at2"/>
<keyword evidence="2 7" id="KW-0813">Transport</keyword>
<evidence type="ECO:0000313" key="11">
    <source>
        <dbReference type="Proteomes" id="UP000260812"/>
    </source>
</evidence>
<dbReference type="PROSITE" id="PS50928">
    <property type="entry name" value="ABC_TM1"/>
    <property type="match status" value="1"/>
</dbReference>
<dbReference type="AlphaFoldDB" id="A0A3E3IQ11"/>
<accession>A0A3E3IQ11</accession>
<dbReference type="CDD" id="cd06261">
    <property type="entry name" value="TM_PBP2"/>
    <property type="match status" value="1"/>
</dbReference>
<evidence type="ECO:0000256" key="4">
    <source>
        <dbReference type="ARBA" id="ARBA00022692"/>
    </source>
</evidence>
<feature type="transmembrane region" description="Helical" evidence="7">
    <location>
        <begin position="105"/>
        <end position="128"/>
    </location>
</feature>
<dbReference type="InterPro" id="IPR035906">
    <property type="entry name" value="MetI-like_sf"/>
</dbReference>
<evidence type="ECO:0000259" key="8">
    <source>
        <dbReference type="PROSITE" id="PS50928"/>
    </source>
</evidence>
<feature type="transmembrane region" description="Helical" evidence="7">
    <location>
        <begin position="134"/>
        <end position="158"/>
    </location>
</feature>
<dbReference type="Proteomes" id="UP000260812">
    <property type="component" value="Unassembled WGS sequence"/>
</dbReference>
<dbReference type="EMBL" id="QVLU01000018">
    <property type="protein sequence ID" value="RGE69157.1"/>
    <property type="molecule type" value="Genomic_DNA"/>
</dbReference>
<evidence type="ECO:0000256" key="3">
    <source>
        <dbReference type="ARBA" id="ARBA00022475"/>
    </source>
</evidence>
<evidence type="ECO:0000256" key="2">
    <source>
        <dbReference type="ARBA" id="ARBA00022448"/>
    </source>
</evidence>
<feature type="domain" description="ABC transmembrane type-1" evidence="8">
    <location>
        <begin position="67"/>
        <end position="251"/>
    </location>
</feature>
<evidence type="ECO:0000256" key="5">
    <source>
        <dbReference type="ARBA" id="ARBA00022989"/>
    </source>
</evidence>
<keyword evidence="6 7" id="KW-0472">Membrane</keyword>
<evidence type="ECO:0000313" key="10">
    <source>
        <dbReference type="EMBL" id="RGE69157.1"/>
    </source>
</evidence>
<dbReference type="EMBL" id="QVLV01000003">
    <property type="protein sequence ID" value="RGE63415.1"/>
    <property type="molecule type" value="Genomic_DNA"/>
</dbReference>